<reference evidence="5" key="1">
    <citation type="submission" date="2022-02" db="EMBL/GenBank/DDBJ databases">
        <title>Corynebacterium sp. from urogenital microbiome.</title>
        <authorList>
            <person name="Cappelli E.A."/>
            <person name="Ribeiro T.G."/>
            <person name="Peixe L."/>
        </authorList>
    </citation>
    <scope>NUCLEOTIDE SEQUENCE</scope>
    <source>
        <strain evidence="5">C8Ua_174</strain>
    </source>
</reference>
<dbReference type="GO" id="GO:0003938">
    <property type="term" value="F:IMP dehydrogenase activity"/>
    <property type="evidence" value="ECO:0007669"/>
    <property type="project" value="InterPro"/>
</dbReference>
<dbReference type="InterPro" id="IPR001093">
    <property type="entry name" value="IMP_DH_GMPRt"/>
</dbReference>
<dbReference type="Proteomes" id="UP001146469">
    <property type="component" value="Unassembled WGS sequence"/>
</dbReference>
<gene>
    <name evidence="5" type="ORF">L8V00_01340</name>
</gene>
<dbReference type="InterPro" id="IPR013785">
    <property type="entry name" value="Aldolase_TIM"/>
</dbReference>
<name>A0A9X3RFI6_9CORY</name>
<dbReference type="SUPFAM" id="SSF51412">
    <property type="entry name" value="Inosine monophosphate dehydrogenase (IMPDH)"/>
    <property type="match status" value="1"/>
</dbReference>
<dbReference type="AlphaFoldDB" id="A0A9X3RFI6"/>
<evidence type="ECO:0000256" key="2">
    <source>
        <dbReference type="ARBA" id="ARBA00023002"/>
    </source>
</evidence>
<dbReference type="InterPro" id="IPR005992">
    <property type="entry name" value="IMP_DH-rel2"/>
</dbReference>
<dbReference type="EMBL" id="JAKMUT010000001">
    <property type="protein sequence ID" value="MCZ9288858.1"/>
    <property type="molecule type" value="Genomic_DNA"/>
</dbReference>
<comment type="similarity">
    <text evidence="1">Belongs to the IMPDH/GMPR family.</text>
</comment>
<sequence length="387" mass="41320">MQEYVDIGRGRAARRVYGLNQIDIVPSRRTRSSHDVDTSWKIDAYSFDIPVMTHPTDSIVTPEFAIEFGQLGGLPVINAEGLWGRVDDLDAALRGVVEAARKAESALFEEDDAASDSEIFGANAELQRLHSLDLNVDLLQERLNQVRESGVRFAVRVSPQNARELAPALIKSGMDLLVVQGTLVSAEHVHRDGEPLNLKEFIGSLDIPVIAGGVVDYTTAMHLMRTGAAGVIIGSGHTTNNDSLGIDVPMATAIADAAAARRDYLDETGGRYVHIIADSSLRNSGDVAKAIACGADAVSLGLPLATAASAGAPNWYWPSTAGHPKLPRGLVEEVGLGDEPLPLKELLFGPTANPVGGENIIGALRRSMAKCGYTDIKSFQKVDLVVR</sequence>
<accession>A0A9X3RFI6</accession>
<evidence type="ECO:0000256" key="1">
    <source>
        <dbReference type="ARBA" id="ARBA00005502"/>
    </source>
</evidence>
<organism evidence="5 6">
    <name type="scientific">Corynebacterium evansiae</name>
    <dbReference type="NCBI Taxonomy" id="2913499"/>
    <lineage>
        <taxon>Bacteria</taxon>
        <taxon>Bacillati</taxon>
        <taxon>Actinomycetota</taxon>
        <taxon>Actinomycetes</taxon>
        <taxon>Mycobacteriales</taxon>
        <taxon>Corynebacteriaceae</taxon>
        <taxon>Corynebacterium</taxon>
    </lineage>
</organism>
<dbReference type="RefSeq" id="WP_035003074.1">
    <property type="nucleotide sequence ID" value="NZ_JAKMUT010000001.1"/>
</dbReference>
<protein>
    <submittedName>
        <fullName evidence="5">GuaB3 family IMP dehydrogenase-related protein</fullName>
    </submittedName>
</protein>
<keyword evidence="3" id="KW-0520">NAD</keyword>
<feature type="domain" description="IMP dehydrogenase/GMP reductase" evidence="4">
    <location>
        <begin position="21"/>
        <end position="310"/>
    </location>
</feature>
<evidence type="ECO:0000313" key="5">
    <source>
        <dbReference type="EMBL" id="MCZ9288858.1"/>
    </source>
</evidence>
<evidence type="ECO:0000256" key="3">
    <source>
        <dbReference type="ARBA" id="ARBA00023027"/>
    </source>
</evidence>
<dbReference type="NCBIfam" id="TIGR01304">
    <property type="entry name" value="IMP_DH_rel_2"/>
    <property type="match status" value="1"/>
</dbReference>
<dbReference type="PANTHER" id="PTHR11911:SF85">
    <property type="entry name" value="INOSINE-5'-MONOPHOSPHATE DEHYDROGENASE"/>
    <property type="match status" value="1"/>
</dbReference>
<keyword evidence="6" id="KW-1185">Reference proteome</keyword>
<dbReference type="Gene3D" id="3.20.20.70">
    <property type="entry name" value="Aldolase class I"/>
    <property type="match status" value="1"/>
</dbReference>
<evidence type="ECO:0000313" key="6">
    <source>
        <dbReference type="Proteomes" id="UP001146469"/>
    </source>
</evidence>
<proteinExistence type="inferred from homology"/>
<dbReference type="Pfam" id="PF00478">
    <property type="entry name" value="IMPDH"/>
    <property type="match status" value="1"/>
</dbReference>
<keyword evidence="2" id="KW-0560">Oxidoreductase</keyword>
<comment type="caution">
    <text evidence="5">The sequence shown here is derived from an EMBL/GenBank/DDBJ whole genome shotgun (WGS) entry which is preliminary data.</text>
</comment>
<dbReference type="PANTHER" id="PTHR11911">
    <property type="entry name" value="INOSINE-5-MONOPHOSPHATE DEHYDROGENASE RELATED"/>
    <property type="match status" value="1"/>
</dbReference>
<dbReference type="SMART" id="SM01240">
    <property type="entry name" value="IMPDH"/>
    <property type="match status" value="1"/>
</dbReference>
<dbReference type="InterPro" id="IPR005990">
    <property type="entry name" value="IMP_DH"/>
</dbReference>
<evidence type="ECO:0000259" key="4">
    <source>
        <dbReference type="Pfam" id="PF00478"/>
    </source>
</evidence>
<dbReference type="GO" id="GO:0006183">
    <property type="term" value="P:GTP biosynthetic process"/>
    <property type="evidence" value="ECO:0007669"/>
    <property type="project" value="TreeGrafter"/>
</dbReference>